<protein>
    <submittedName>
        <fullName evidence="2">DUF6086 family protein</fullName>
    </submittedName>
</protein>
<dbReference type="Pfam" id="PF19564">
    <property type="entry name" value="DUF6086"/>
    <property type="match status" value="1"/>
</dbReference>
<dbReference type="EMBL" id="JBBKAK010000001">
    <property type="protein sequence ID" value="MEJ8667636.1"/>
    <property type="molecule type" value="Genomic_DNA"/>
</dbReference>
<accession>A0ABU8UFF2</accession>
<sequence length="276" mass="29918">MPGRLFLRQVEVFETELKLPSGIGQGKYCGDPDTLEVDPVVYAEFARGLVAWHCRTGHSVILALSEGFVATAVALARRAGIEVEMPGAGSDHVDGGVRRDVQVPSSPWAVSATVVTALDTRAREMDRWMARCSRRSLGSLLPTETEPVPPERGDAIGRGPLLLPPYADRVDGAQRPVQLTMGAGSSRLTRRLRARAGARSRTRSRLHWANAGRPRARPGRADHKCQLLPSAARGAVLWCRAVIKCDRCRDGPTRVRTGRGDPGHEAARADMSPSQP</sequence>
<organism evidence="2 3">
    <name type="scientific">Streptomyces machairae</name>
    <dbReference type="NCBI Taxonomy" id="3134109"/>
    <lineage>
        <taxon>Bacteria</taxon>
        <taxon>Bacillati</taxon>
        <taxon>Actinomycetota</taxon>
        <taxon>Actinomycetes</taxon>
        <taxon>Kitasatosporales</taxon>
        <taxon>Streptomycetaceae</taxon>
        <taxon>Streptomyces</taxon>
    </lineage>
</organism>
<evidence type="ECO:0000313" key="3">
    <source>
        <dbReference type="Proteomes" id="UP001376459"/>
    </source>
</evidence>
<comment type="caution">
    <text evidence="2">The sequence shown here is derived from an EMBL/GenBank/DDBJ whole genome shotgun (WGS) entry which is preliminary data.</text>
</comment>
<feature type="compositionally biased region" description="Basic and acidic residues" evidence="1">
    <location>
        <begin position="250"/>
        <end position="268"/>
    </location>
</feature>
<proteinExistence type="predicted"/>
<name>A0ABU8UFF2_9ACTN</name>
<gene>
    <name evidence="2" type="ORF">WKI71_00855</name>
</gene>
<reference evidence="2 3" key="1">
    <citation type="submission" date="2024-03" db="EMBL/GenBank/DDBJ databases">
        <title>Novel Streptomyces species of biotechnological and ecological value are a feature of Machair soil.</title>
        <authorList>
            <person name="Prole J.R."/>
            <person name="Goodfellow M."/>
            <person name="Allenby N."/>
            <person name="Ward A.C."/>
        </authorList>
    </citation>
    <scope>NUCLEOTIDE SEQUENCE [LARGE SCALE GENOMIC DNA]</scope>
    <source>
        <strain evidence="2 3">MS1.AVA.1</strain>
    </source>
</reference>
<keyword evidence="3" id="KW-1185">Reference proteome</keyword>
<evidence type="ECO:0000256" key="1">
    <source>
        <dbReference type="SAM" id="MobiDB-lite"/>
    </source>
</evidence>
<evidence type="ECO:0000313" key="2">
    <source>
        <dbReference type="EMBL" id="MEJ8667636.1"/>
    </source>
</evidence>
<dbReference type="Proteomes" id="UP001376459">
    <property type="component" value="Unassembled WGS sequence"/>
</dbReference>
<dbReference type="InterPro" id="IPR045732">
    <property type="entry name" value="DUF6086"/>
</dbReference>
<feature type="region of interest" description="Disordered" evidence="1">
    <location>
        <begin position="250"/>
        <end position="276"/>
    </location>
</feature>